<dbReference type="STRING" id="28181.BEN30_09390"/>
<dbReference type="Proteomes" id="UP000095347">
    <property type="component" value="Unassembled WGS sequence"/>
</dbReference>
<comment type="caution">
    <text evidence="1">The sequence shown here is derived from an EMBL/GenBank/DDBJ whole genome shotgun (WGS) entry which is preliminary data.</text>
</comment>
<evidence type="ECO:0000313" key="2">
    <source>
        <dbReference type="Proteomes" id="UP000095347"/>
    </source>
</evidence>
<protein>
    <submittedName>
        <fullName evidence="1">Uncharacterized protein</fullName>
    </submittedName>
</protein>
<dbReference type="RefSeq" id="WP_069957776.1">
    <property type="nucleotide sequence ID" value="NZ_MCGG01000021.1"/>
</dbReference>
<evidence type="ECO:0000313" key="1">
    <source>
        <dbReference type="EMBL" id="OEJ67623.1"/>
    </source>
</evidence>
<name>A0A1E5Q8D4_9PROT</name>
<proteinExistence type="predicted"/>
<keyword evidence="2" id="KW-1185">Reference proteome</keyword>
<gene>
    <name evidence="1" type="ORF">BEN30_09390</name>
</gene>
<sequence length="110" mass="12245">MPFINAVGGALFGDGYAELTAQSDPGFQVPLEVLEQPKPPQGGVLRKTQTSRMAERIKSLLDDPHDVIKQIITTAFFDCKIDVGEALPIKHLDERFCNIPKGFERIWSPH</sequence>
<reference evidence="2" key="1">
    <citation type="submission" date="2016-07" db="EMBL/GenBank/DDBJ databases">
        <authorList>
            <person name="Florea S."/>
            <person name="Webb J.S."/>
            <person name="Jaromczyk J."/>
            <person name="Schardl C.L."/>
        </authorList>
    </citation>
    <scope>NUCLEOTIDE SEQUENCE [LARGE SCALE GENOMIC DNA]</scope>
    <source>
        <strain evidence="2">MV-1</strain>
    </source>
</reference>
<accession>A0A1E5Q8D4</accession>
<dbReference type="EMBL" id="MCGG01000021">
    <property type="protein sequence ID" value="OEJ67623.1"/>
    <property type="molecule type" value="Genomic_DNA"/>
</dbReference>
<organism evidence="1 2">
    <name type="scientific">Magnetovibrio blakemorei</name>
    <dbReference type="NCBI Taxonomy" id="28181"/>
    <lineage>
        <taxon>Bacteria</taxon>
        <taxon>Pseudomonadati</taxon>
        <taxon>Pseudomonadota</taxon>
        <taxon>Alphaproteobacteria</taxon>
        <taxon>Rhodospirillales</taxon>
        <taxon>Magnetovibrionaceae</taxon>
        <taxon>Magnetovibrio</taxon>
    </lineage>
</organism>
<dbReference type="AlphaFoldDB" id="A0A1E5Q8D4"/>